<dbReference type="Proteomes" id="UP000251571">
    <property type="component" value="Unassembled WGS sequence"/>
</dbReference>
<keyword evidence="3" id="KW-1185">Reference proteome</keyword>
<organism evidence="2 4">
    <name type="scientific">Jannaschia seohaensis</name>
    <dbReference type="NCBI Taxonomy" id="475081"/>
    <lineage>
        <taxon>Bacteria</taxon>
        <taxon>Pseudomonadati</taxon>
        <taxon>Pseudomonadota</taxon>
        <taxon>Alphaproteobacteria</taxon>
        <taxon>Rhodobacterales</taxon>
        <taxon>Roseobacteraceae</taxon>
        <taxon>Jannaschia</taxon>
    </lineage>
</organism>
<evidence type="ECO:0000313" key="2">
    <source>
        <dbReference type="EMBL" id="SSA45933.1"/>
    </source>
</evidence>
<proteinExistence type="predicted"/>
<gene>
    <name evidence="1" type="ORF">BCF38_104205</name>
    <name evidence="2" type="ORF">SAMN05421539_104205</name>
</gene>
<name>A0A2Y9C7K7_9RHOB</name>
<reference evidence="2 4" key="1">
    <citation type="submission" date="2016-10" db="EMBL/GenBank/DDBJ databases">
        <authorList>
            <person name="Cai Z."/>
        </authorList>
    </citation>
    <scope>NUCLEOTIDE SEQUENCE [LARGE SCALE GENOMIC DNA]</scope>
    <source>
        <strain evidence="2 4">DSM 25227</strain>
    </source>
</reference>
<dbReference type="PROSITE" id="PS51257">
    <property type="entry name" value="PROKAR_LIPOPROTEIN"/>
    <property type="match status" value="1"/>
</dbReference>
<dbReference type="Proteomes" id="UP000245839">
    <property type="component" value="Unassembled WGS sequence"/>
</dbReference>
<accession>A0A2Y9C7K7</accession>
<dbReference type="RefSeq" id="WP_109564373.1">
    <property type="nucleotide sequence ID" value="NZ_QGDJ01000004.1"/>
</dbReference>
<protein>
    <submittedName>
        <fullName evidence="2">Uncharacterized protein</fullName>
    </submittedName>
</protein>
<evidence type="ECO:0000313" key="3">
    <source>
        <dbReference type="Proteomes" id="UP000245839"/>
    </source>
</evidence>
<evidence type="ECO:0000313" key="1">
    <source>
        <dbReference type="EMBL" id="PWJ19271.1"/>
    </source>
</evidence>
<evidence type="ECO:0000313" key="4">
    <source>
        <dbReference type="Proteomes" id="UP000251571"/>
    </source>
</evidence>
<reference evidence="1 3" key="2">
    <citation type="submission" date="2018-03" db="EMBL/GenBank/DDBJ databases">
        <title>Genomic Encyclopedia of Archaeal and Bacterial Type Strains, Phase II (KMG-II): from individual species to whole genera.</title>
        <authorList>
            <person name="Goeker M."/>
        </authorList>
    </citation>
    <scope>NUCLEOTIDE SEQUENCE [LARGE SCALE GENOMIC DNA]</scope>
    <source>
        <strain evidence="1 3">DSM 25227</strain>
    </source>
</reference>
<dbReference type="OrthoDB" id="7658657at2"/>
<dbReference type="EMBL" id="QGDJ01000004">
    <property type="protein sequence ID" value="PWJ19271.1"/>
    <property type="molecule type" value="Genomic_DNA"/>
</dbReference>
<dbReference type="AlphaFoldDB" id="A0A2Y9C7K7"/>
<sequence length="146" mass="15428">MRLAFILALPFFGAACVPMTDGAVTRADLEGPPRVASVDASPNRVVIRVSDGARCTAERPEGVLAGWSGVTEEECGYVLPFTVEFHQGGVASRFIIEDPTGVPVGPDGGPGPRAEVFVTDIDGVRRLFFSPLGPNVRFEKRPAASS</sequence>
<dbReference type="EMBL" id="UETC01000004">
    <property type="protein sequence ID" value="SSA45933.1"/>
    <property type="molecule type" value="Genomic_DNA"/>
</dbReference>